<evidence type="ECO:0000313" key="2">
    <source>
        <dbReference type="Proteomes" id="UP000324222"/>
    </source>
</evidence>
<proteinExistence type="predicted"/>
<reference evidence="1 2" key="1">
    <citation type="submission" date="2019-05" db="EMBL/GenBank/DDBJ databases">
        <title>Another draft genome of Portunus trituberculatus and its Hox gene families provides insights of decapod evolution.</title>
        <authorList>
            <person name="Jeong J.-H."/>
            <person name="Song I."/>
            <person name="Kim S."/>
            <person name="Choi T."/>
            <person name="Kim D."/>
            <person name="Ryu S."/>
            <person name="Kim W."/>
        </authorList>
    </citation>
    <scope>NUCLEOTIDE SEQUENCE [LARGE SCALE GENOMIC DNA]</scope>
    <source>
        <tissue evidence="1">Muscle</tissue>
    </source>
</reference>
<gene>
    <name evidence="1" type="ORF">E2C01_082267</name>
</gene>
<dbReference type="AlphaFoldDB" id="A0A5B7J0C8"/>
<name>A0A5B7J0C8_PORTR</name>
<evidence type="ECO:0000313" key="1">
    <source>
        <dbReference type="EMBL" id="MPC87406.1"/>
    </source>
</evidence>
<organism evidence="1 2">
    <name type="scientific">Portunus trituberculatus</name>
    <name type="common">Swimming crab</name>
    <name type="synonym">Neptunus trituberculatus</name>
    <dbReference type="NCBI Taxonomy" id="210409"/>
    <lineage>
        <taxon>Eukaryota</taxon>
        <taxon>Metazoa</taxon>
        <taxon>Ecdysozoa</taxon>
        <taxon>Arthropoda</taxon>
        <taxon>Crustacea</taxon>
        <taxon>Multicrustacea</taxon>
        <taxon>Malacostraca</taxon>
        <taxon>Eumalacostraca</taxon>
        <taxon>Eucarida</taxon>
        <taxon>Decapoda</taxon>
        <taxon>Pleocyemata</taxon>
        <taxon>Brachyura</taxon>
        <taxon>Eubrachyura</taxon>
        <taxon>Portunoidea</taxon>
        <taxon>Portunidae</taxon>
        <taxon>Portuninae</taxon>
        <taxon>Portunus</taxon>
    </lineage>
</organism>
<dbReference type="EMBL" id="VSRR010074421">
    <property type="protein sequence ID" value="MPC87406.1"/>
    <property type="molecule type" value="Genomic_DNA"/>
</dbReference>
<comment type="caution">
    <text evidence="1">The sequence shown here is derived from an EMBL/GenBank/DDBJ whole genome shotgun (WGS) entry which is preliminary data.</text>
</comment>
<sequence>MKVKYLYSSVPGRGYGGSVVQRSGHLLKAASSVVVHDNFRALYRKPHLAP</sequence>
<accession>A0A5B7J0C8</accession>
<keyword evidence="2" id="KW-1185">Reference proteome</keyword>
<protein>
    <submittedName>
        <fullName evidence="1">Uncharacterized protein</fullName>
    </submittedName>
</protein>
<dbReference type="Proteomes" id="UP000324222">
    <property type="component" value="Unassembled WGS sequence"/>
</dbReference>